<dbReference type="Pfam" id="PF00258">
    <property type="entry name" value="Flavodoxin_1"/>
    <property type="match status" value="1"/>
</dbReference>
<evidence type="ECO:0000256" key="2">
    <source>
        <dbReference type="ARBA" id="ARBA00022448"/>
    </source>
</evidence>
<dbReference type="InterPro" id="IPR010199">
    <property type="entry name" value="CysJ"/>
</dbReference>
<dbReference type="PANTHER" id="PTHR19384:SF128">
    <property type="entry name" value="NADPH OXIDOREDUCTASE A"/>
    <property type="match status" value="1"/>
</dbReference>
<feature type="binding site" evidence="12">
    <location>
        <position position="562"/>
    </location>
    <ligand>
        <name>NADP(+)</name>
        <dbReference type="ChEBI" id="CHEBI:58349"/>
    </ligand>
</feature>
<comment type="caution">
    <text evidence="15">The sequence shown here is derived from an EMBL/GenBank/DDBJ whole genome shotgun (WGS) entry which is preliminary data.</text>
</comment>
<feature type="binding site" evidence="12">
    <location>
        <begin position="421"/>
        <end position="424"/>
    </location>
    <ligand>
        <name>FAD</name>
        <dbReference type="ChEBI" id="CHEBI:57692"/>
    </ligand>
</feature>
<evidence type="ECO:0000313" key="15">
    <source>
        <dbReference type="EMBL" id="MCY1719813.1"/>
    </source>
</evidence>
<evidence type="ECO:0000256" key="12">
    <source>
        <dbReference type="PIRSR" id="PIRSR000207-1"/>
    </source>
</evidence>
<dbReference type="SUPFAM" id="SSF63380">
    <property type="entry name" value="Riboflavin synthase domain-like"/>
    <property type="match status" value="1"/>
</dbReference>
<feature type="domain" description="FAD-binding FR-type" evidence="14">
    <location>
        <begin position="236"/>
        <end position="450"/>
    </location>
</feature>
<dbReference type="SUPFAM" id="SSF52343">
    <property type="entry name" value="Ferredoxin reductase-like, C-terminal NADP-linked domain"/>
    <property type="match status" value="1"/>
</dbReference>
<dbReference type="PROSITE" id="PS50902">
    <property type="entry name" value="FLAVODOXIN_LIKE"/>
    <property type="match status" value="1"/>
</dbReference>
<dbReference type="Proteomes" id="UP001145087">
    <property type="component" value="Unassembled WGS sequence"/>
</dbReference>
<dbReference type="EMBL" id="JAPOHD010000010">
    <property type="protein sequence ID" value="MCY1719813.1"/>
    <property type="molecule type" value="Genomic_DNA"/>
</dbReference>
<keyword evidence="2" id="KW-0813">Transport</keyword>
<dbReference type="InterPro" id="IPR003097">
    <property type="entry name" value="CysJ-like_FAD-binding"/>
</dbReference>
<comment type="cofactor">
    <cofactor evidence="12">
        <name>FAD</name>
        <dbReference type="ChEBI" id="CHEBI:57692"/>
    </cofactor>
    <text evidence="12">Binds 1 FAD per subunit.</text>
</comment>
<dbReference type="PROSITE" id="PS51384">
    <property type="entry name" value="FAD_FR"/>
    <property type="match status" value="1"/>
</dbReference>
<feature type="binding site" evidence="12">
    <location>
        <position position="324"/>
    </location>
    <ligand>
        <name>FAD</name>
        <dbReference type="ChEBI" id="CHEBI:57692"/>
    </ligand>
</feature>
<keyword evidence="9 15" id="KW-0560">Oxidoreductase</keyword>
<evidence type="ECO:0000256" key="11">
    <source>
        <dbReference type="ARBA" id="ARBA00052219"/>
    </source>
</evidence>
<proteinExistence type="predicted"/>
<evidence type="ECO:0000256" key="3">
    <source>
        <dbReference type="ARBA" id="ARBA00022605"/>
    </source>
</evidence>
<dbReference type="CDD" id="cd06199">
    <property type="entry name" value="SiR"/>
    <property type="match status" value="1"/>
</dbReference>
<dbReference type="InterPro" id="IPR017938">
    <property type="entry name" value="Riboflavin_synthase-like_b-brl"/>
</dbReference>
<evidence type="ECO:0000256" key="5">
    <source>
        <dbReference type="ARBA" id="ARBA00022643"/>
    </source>
</evidence>
<evidence type="ECO:0000256" key="10">
    <source>
        <dbReference type="ARBA" id="ARBA00023192"/>
    </source>
</evidence>
<evidence type="ECO:0000256" key="7">
    <source>
        <dbReference type="ARBA" id="ARBA00022857"/>
    </source>
</evidence>
<evidence type="ECO:0000256" key="1">
    <source>
        <dbReference type="ARBA" id="ARBA00012604"/>
    </source>
</evidence>
<dbReference type="Gene3D" id="3.40.50.360">
    <property type="match status" value="1"/>
</dbReference>
<keyword evidence="10" id="KW-0198">Cysteine biosynthesis</keyword>
<feature type="binding site" evidence="12">
    <location>
        <begin position="406"/>
        <end position="408"/>
    </location>
    <ligand>
        <name>FAD</name>
        <dbReference type="ChEBI" id="CHEBI:57692"/>
    </ligand>
</feature>
<dbReference type="GO" id="GO:0005829">
    <property type="term" value="C:cytosol"/>
    <property type="evidence" value="ECO:0007669"/>
    <property type="project" value="TreeGrafter"/>
</dbReference>
<dbReference type="Gene3D" id="2.40.30.10">
    <property type="entry name" value="Translation factors"/>
    <property type="match status" value="1"/>
</dbReference>
<feature type="binding site" evidence="12">
    <location>
        <begin position="114"/>
        <end position="117"/>
    </location>
    <ligand>
        <name>FMN</name>
        <dbReference type="ChEBI" id="CHEBI:58210"/>
    </ligand>
</feature>
<dbReference type="InterPro" id="IPR001433">
    <property type="entry name" value="OxRdtase_FAD/NAD-bd"/>
</dbReference>
<accession>A0A9X3FC20</accession>
<organism evidence="15 16">
    <name type="scientific">Draconibacterium aestuarii</name>
    <dbReference type="NCBI Taxonomy" id="2998507"/>
    <lineage>
        <taxon>Bacteria</taxon>
        <taxon>Pseudomonadati</taxon>
        <taxon>Bacteroidota</taxon>
        <taxon>Bacteroidia</taxon>
        <taxon>Marinilabiliales</taxon>
        <taxon>Prolixibacteraceae</taxon>
        <taxon>Draconibacterium</taxon>
    </lineage>
</organism>
<keyword evidence="6 12" id="KW-0274">FAD</keyword>
<dbReference type="PRINTS" id="PR00371">
    <property type="entry name" value="FPNCR"/>
</dbReference>
<dbReference type="Pfam" id="PF00175">
    <property type="entry name" value="NAD_binding_1"/>
    <property type="match status" value="1"/>
</dbReference>
<reference evidence="15" key="1">
    <citation type="submission" date="2022-11" db="EMBL/GenBank/DDBJ databases">
        <title>Marilongibacter aestuarii gen. nov., sp. nov., isolated from tidal flat sediment.</title>
        <authorList>
            <person name="Jiayan W."/>
        </authorList>
    </citation>
    <scope>NUCLEOTIDE SEQUENCE</scope>
    <source>
        <strain evidence="15">Z1-6</strain>
    </source>
</reference>
<feature type="binding site" evidence="12">
    <location>
        <position position="412"/>
    </location>
    <ligand>
        <name>FAD</name>
        <dbReference type="ChEBI" id="CHEBI:57692"/>
    </ligand>
</feature>
<dbReference type="GO" id="GO:0004783">
    <property type="term" value="F:sulfite reductase (NADPH) activity"/>
    <property type="evidence" value="ECO:0007669"/>
    <property type="project" value="UniProtKB-EC"/>
</dbReference>
<dbReference type="GO" id="GO:0050660">
    <property type="term" value="F:flavin adenine dinucleotide binding"/>
    <property type="evidence" value="ECO:0007669"/>
    <property type="project" value="InterPro"/>
</dbReference>
<dbReference type="FunFam" id="3.40.50.80:FF:000001">
    <property type="entry name" value="NADPH--cytochrome P450 reductase 1"/>
    <property type="match status" value="1"/>
</dbReference>
<evidence type="ECO:0000259" key="14">
    <source>
        <dbReference type="PROSITE" id="PS51384"/>
    </source>
</evidence>
<dbReference type="InterPro" id="IPR001094">
    <property type="entry name" value="Flavdoxin-like"/>
</dbReference>
<comment type="cofactor">
    <cofactor evidence="12">
        <name>FMN</name>
        <dbReference type="ChEBI" id="CHEBI:58210"/>
    </cofactor>
    <text evidence="12">Binds 1 FMN per subunit.</text>
</comment>
<dbReference type="InterPro" id="IPR029039">
    <property type="entry name" value="Flavoprotein-like_sf"/>
</dbReference>
<dbReference type="PANTHER" id="PTHR19384">
    <property type="entry name" value="NITRIC OXIDE SYNTHASE-RELATED"/>
    <property type="match status" value="1"/>
</dbReference>
<dbReference type="RefSeq" id="WP_343332147.1">
    <property type="nucleotide sequence ID" value="NZ_JAPOHD010000010.1"/>
</dbReference>
<keyword evidence="5 12" id="KW-0288">FMN</keyword>
<evidence type="ECO:0000256" key="4">
    <source>
        <dbReference type="ARBA" id="ARBA00022630"/>
    </source>
</evidence>
<name>A0A9X3FC20_9BACT</name>
<dbReference type="InterPro" id="IPR017927">
    <property type="entry name" value="FAD-bd_FR_type"/>
</dbReference>
<sequence>MSLKTNPFNEQQLTTLNQLLPALTKEQILWLSGYLEGRLATDGDVAVPSQPAAQLESSVKLTILYGTETGHSEGLAEKLAEKAANKNINAQVLSMYDFNYKKLKEEENVAIIVSTHGEGEPPDMAEEFYKFVTGTRAPQLENLNYSVLAMGDKTYKHFCKTGEDIYSALKDLGAYSVCSLVKCDVDYDRDAEIWMNNFLVSLSAAQSATQSPVSAVTPAYSVSEGSSLAFDEFSKTNPYMATVLEKVKITGRDSDKEVYHVELSLEGSGLEYEPGDSLGVFAKNPESLVEQILEKTGFNPEQKVDVKEEELSIKEALTHHLEITTLTFDVLKKYQEKVKNPALEKIINDDQLSDDYLYGHDVLDLLEDFPFEWNANKLAEVLRPIPPRLYSISSSMESVGEEVHVTVSVVRYERKDRLRNGACSSHLADSIEVDDQLPIYIDKNPSFKLPANGSKIIMVGAGTGVAPYRAFMQHRESLGIKGESWLFFGDRRFNSDFLYQTEWQKLLKSEHLTKLDVAFSRDQEEKVYVQQKLKENQKEVFEWIENGAHLYLCGDMKYMAKDVNKTLLEIIQAQGGVTEEQAEKYVKNLKREKRFQTDVY</sequence>
<feature type="domain" description="Flavodoxin-like" evidence="13">
    <location>
        <begin position="61"/>
        <end position="199"/>
    </location>
</feature>
<feature type="binding site" evidence="12">
    <location>
        <position position="600"/>
    </location>
    <ligand>
        <name>FAD</name>
        <dbReference type="ChEBI" id="CHEBI:57692"/>
    </ligand>
</feature>
<feature type="binding site" evidence="12">
    <location>
        <begin position="388"/>
        <end position="391"/>
    </location>
    <ligand>
        <name>FAD</name>
        <dbReference type="ChEBI" id="CHEBI:57692"/>
    </ligand>
</feature>
<dbReference type="PIRSF" id="PIRSF000207">
    <property type="entry name" value="SiR-FP_CysJ"/>
    <property type="match status" value="1"/>
</dbReference>
<evidence type="ECO:0000256" key="9">
    <source>
        <dbReference type="ARBA" id="ARBA00023002"/>
    </source>
</evidence>
<evidence type="ECO:0000313" key="16">
    <source>
        <dbReference type="Proteomes" id="UP001145087"/>
    </source>
</evidence>
<keyword evidence="4" id="KW-0285">Flavoprotein</keyword>
<keyword evidence="8" id="KW-0249">Electron transport</keyword>
<dbReference type="InterPro" id="IPR039261">
    <property type="entry name" value="FNR_nucleotide-bd"/>
</dbReference>
<keyword evidence="16" id="KW-1185">Reference proteome</keyword>
<dbReference type="EC" id="1.8.1.2" evidence="1"/>
<dbReference type="InterPro" id="IPR001709">
    <property type="entry name" value="Flavoprot_Pyr_Nucl_cyt_Rdtase"/>
</dbReference>
<gene>
    <name evidence="15" type="ORF">OU798_05635</name>
</gene>
<dbReference type="Gene3D" id="3.40.50.80">
    <property type="entry name" value="Nucleotide-binding domain of ferredoxin-NADP reductase (FNR) module"/>
    <property type="match status" value="1"/>
</dbReference>
<comment type="catalytic activity">
    <reaction evidence="11">
        <text>hydrogen sulfide + 3 NADP(+) + 3 H2O = sulfite + 3 NADPH + 4 H(+)</text>
        <dbReference type="Rhea" id="RHEA:13801"/>
        <dbReference type="ChEBI" id="CHEBI:15377"/>
        <dbReference type="ChEBI" id="CHEBI:15378"/>
        <dbReference type="ChEBI" id="CHEBI:17359"/>
        <dbReference type="ChEBI" id="CHEBI:29919"/>
        <dbReference type="ChEBI" id="CHEBI:57783"/>
        <dbReference type="ChEBI" id="CHEBI:58349"/>
        <dbReference type="EC" id="1.8.1.2"/>
    </reaction>
</comment>
<keyword evidence="7 12" id="KW-0521">NADP</keyword>
<dbReference type="SUPFAM" id="SSF52218">
    <property type="entry name" value="Flavoproteins"/>
    <property type="match status" value="1"/>
</dbReference>
<dbReference type="GO" id="GO:0019344">
    <property type="term" value="P:cysteine biosynthetic process"/>
    <property type="evidence" value="ECO:0007669"/>
    <property type="project" value="UniProtKB-KW"/>
</dbReference>
<dbReference type="GO" id="GO:0010181">
    <property type="term" value="F:FMN binding"/>
    <property type="evidence" value="ECO:0007669"/>
    <property type="project" value="InterPro"/>
</dbReference>
<evidence type="ECO:0000256" key="6">
    <source>
        <dbReference type="ARBA" id="ARBA00022827"/>
    </source>
</evidence>
<dbReference type="InterPro" id="IPR023173">
    <property type="entry name" value="NADPH_Cyt_P450_Rdtase_alpha"/>
</dbReference>
<keyword evidence="3" id="KW-0028">Amino-acid biosynthesis</keyword>
<dbReference type="PRINTS" id="PR00369">
    <property type="entry name" value="FLAVODOXIN"/>
</dbReference>
<feature type="binding site" evidence="12">
    <location>
        <begin position="520"/>
        <end position="521"/>
    </location>
    <ligand>
        <name>NADP(+)</name>
        <dbReference type="ChEBI" id="CHEBI:58349"/>
    </ligand>
</feature>
<dbReference type="Pfam" id="PF00667">
    <property type="entry name" value="FAD_binding_1"/>
    <property type="match status" value="1"/>
</dbReference>
<dbReference type="AlphaFoldDB" id="A0A9X3FC20"/>
<dbReference type="NCBIfam" id="TIGR01931">
    <property type="entry name" value="cysJ"/>
    <property type="match status" value="1"/>
</dbReference>
<dbReference type="Gene3D" id="1.20.990.10">
    <property type="entry name" value="NADPH-cytochrome p450 Reductase, Chain A, domain 3"/>
    <property type="match status" value="1"/>
</dbReference>
<evidence type="ECO:0000259" key="13">
    <source>
        <dbReference type="PROSITE" id="PS50902"/>
    </source>
</evidence>
<protein>
    <recommendedName>
        <fullName evidence="1">assimilatory sulfite reductase (NADPH)</fullName>
        <ecNumber evidence="1">1.8.1.2</ecNumber>
    </recommendedName>
</protein>
<dbReference type="InterPro" id="IPR008254">
    <property type="entry name" value="Flavodoxin/NO_synth"/>
</dbReference>
<evidence type="ECO:0000256" key="8">
    <source>
        <dbReference type="ARBA" id="ARBA00022982"/>
    </source>
</evidence>
<feature type="binding site" evidence="12">
    <location>
        <begin position="526"/>
        <end position="530"/>
    </location>
    <ligand>
        <name>NADP(+)</name>
        <dbReference type="ChEBI" id="CHEBI:58349"/>
    </ligand>
</feature>